<sequence length="42" mass="4881">MIKNFLCKIFDKHSLSQEEVLDKGRVKMLLNKVAAFQKNLCV</sequence>
<dbReference type="EMBL" id="CP003789">
    <property type="protein sequence ID" value="AGA64294.1"/>
    <property type="molecule type" value="Genomic_DNA"/>
</dbReference>
<dbReference type="STRING" id="1215343.B488_03010"/>
<dbReference type="Proteomes" id="UP000010799">
    <property type="component" value="Chromosome"/>
</dbReference>
<evidence type="ECO:0000313" key="2">
    <source>
        <dbReference type="Proteomes" id="UP000010799"/>
    </source>
</evidence>
<keyword evidence="2" id="KW-1185">Reference proteome</keyword>
<dbReference type="KEGG" id="lcc:B488_03010"/>
<accession>L0ES19</accession>
<dbReference type="PATRIC" id="fig|1215343.11.peg.311"/>
<evidence type="ECO:0000313" key="1">
    <source>
        <dbReference type="EMBL" id="AGA64294.1"/>
    </source>
</evidence>
<organism evidence="1 2">
    <name type="scientific">Liberibacter crescens (strain BT-1)</name>
    <dbReference type="NCBI Taxonomy" id="1215343"/>
    <lineage>
        <taxon>Bacteria</taxon>
        <taxon>Pseudomonadati</taxon>
        <taxon>Pseudomonadota</taxon>
        <taxon>Alphaproteobacteria</taxon>
        <taxon>Hyphomicrobiales</taxon>
        <taxon>Rhizobiaceae</taxon>
        <taxon>Liberibacter</taxon>
    </lineage>
</organism>
<name>L0ES19_LIBCB</name>
<dbReference type="HOGENOM" id="CLU_3253574_0_0_5"/>
<dbReference type="AlphaFoldDB" id="L0ES19"/>
<proteinExistence type="predicted"/>
<reference evidence="1 2" key="1">
    <citation type="journal article" date="2012" name="Stand. Genomic Sci.">
        <title>Complete genome sequence of Liberibacter crescens BT-1.</title>
        <authorList>
            <person name="Leonard M.T."/>
            <person name="Fagen J.R."/>
            <person name="Davis-Richardson A.G."/>
            <person name="Davis M.J."/>
            <person name="Triplett E.W."/>
        </authorList>
    </citation>
    <scope>NUCLEOTIDE SEQUENCE [LARGE SCALE GENOMIC DNA]</scope>
    <source>
        <strain evidence="1 2">BT-1</strain>
    </source>
</reference>
<protein>
    <submittedName>
        <fullName evidence="1">Uncharacterized protein</fullName>
    </submittedName>
</protein>
<gene>
    <name evidence="1" type="ordered locus">B488_03010</name>
</gene>